<dbReference type="GO" id="GO:1902670">
    <property type="term" value="F:carbon dioxide binding"/>
    <property type="evidence" value="ECO:0007669"/>
    <property type="project" value="TreeGrafter"/>
</dbReference>
<evidence type="ECO:0000313" key="3">
    <source>
        <dbReference type="Proteomes" id="UP000255335"/>
    </source>
</evidence>
<sequence>MCLAIPSKVVEIKENNIAVVDTLGVRREASLDLLDECVSVGEWVLLHIGFVMSKIDELSAMESLRLYDEILKAMQEEDEALLNANGGVRE</sequence>
<dbReference type="Gene3D" id="2.30.30.140">
    <property type="match status" value="1"/>
</dbReference>
<protein>
    <submittedName>
        <fullName evidence="2">Hydrogenase isoenzyme formation protein</fullName>
    </submittedName>
</protein>
<dbReference type="InterPro" id="IPR019812">
    <property type="entry name" value="Hydgase_assmbl_chp_CS"/>
</dbReference>
<dbReference type="AlphaFoldDB" id="A0A377JN92"/>
<evidence type="ECO:0000313" key="2">
    <source>
        <dbReference type="EMBL" id="STP09147.1"/>
    </source>
</evidence>
<dbReference type="GO" id="GO:0051604">
    <property type="term" value="P:protein maturation"/>
    <property type="evidence" value="ECO:0007669"/>
    <property type="project" value="TreeGrafter"/>
</dbReference>
<dbReference type="PANTHER" id="PTHR35177">
    <property type="entry name" value="HYDROGENASE MATURATION FACTOR HYBG"/>
    <property type="match status" value="1"/>
</dbReference>
<evidence type="ECO:0000256" key="1">
    <source>
        <dbReference type="ARBA" id="ARBA00006018"/>
    </source>
</evidence>
<dbReference type="PRINTS" id="PR00445">
    <property type="entry name" value="HUPFHYPC"/>
</dbReference>
<dbReference type="RefSeq" id="WP_110558410.1">
    <property type="nucleotide sequence ID" value="NZ_BGKG01000102.1"/>
</dbReference>
<dbReference type="Pfam" id="PF01455">
    <property type="entry name" value="HupF_HypC"/>
    <property type="match status" value="1"/>
</dbReference>
<dbReference type="InterPro" id="IPR001109">
    <property type="entry name" value="Hydrogenase_HupF/HypC"/>
</dbReference>
<accession>A0A377JN92</accession>
<name>A0A377JN92_9HELI</name>
<reference evidence="2 3" key="1">
    <citation type="submission" date="2018-06" db="EMBL/GenBank/DDBJ databases">
        <authorList>
            <consortium name="Pathogen Informatics"/>
            <person name="Doyle S."/>
        </authorList>
    </citation>
    <scope>NUCLEOTIDE SEQUENCE [LARGE SCALE GENOMIC DNA]</scope>
    <source>
        <strain evidence="2 3">NCTC12221</strain>
    </source>
</reference>
<dbReference type="NCBIfam" id="TIGR00074">
    <property type="entry name" value="hypC_hupF"/>
    <property type="match status" value="1"/>
</dbReference>
<organism evidence="2 3">
    <name type="scientific">Helicobacter cinaedi</name>
    <dbReference type="NCBI Taxonomy" id="213"/>
    <lineage>
        <taxon>Bacteria</taxon>
        <taxon>Pseudomonadati</taxon>
        <taxon>Campylobacterota</taxon>
        <taxon>Epsilonproteobacteria</taxon>
        <taxon>Campylobacterales</taxon>
        <taxon>Helicobacteraceae</taxon>
        <taxon>Helicobacter</taxon>
    </lineage>
</organism>
<dbReference type="EMBL" id="UGHZ01000001">
    <property type="protein sequence ID" value="STP09147.1"/>
    <property type="molecule type" value="Genomic_DNA"/>
</dbReference>
<comment type="similarity">
    <text evidence="1">Belongs to the HupF/HypC family.</text>
</comment>
<dbReference type="Proteomes" id="UP000255335">
    <property type="component" value="Unassembled WGS sequence"/>
</dbReference>
<gene>
    <name evidence="2" type="primary">hypC</name>
    <name evidence="2" type="ORF">NCTC12221_00582</name>
</gene>
<dbReference type="PROSITE" id="PS01097">
    <property type="entry name" value="HUPF_HYPC"/>
    <property type="match status" value="1"/>
</dbReference>
<dbReference type="GO" id="GO:0005506">
    <property type="term" value="F:iron ion binding"/>
    <property type="evidence" value="ECO:0007669"/>
    <property type="project" value="TreeGrafter"/>
</dbReference>
<dbReference type="PANTHER" id="PTHR35177:SF2">
    <property type="entry name" value="HYDROGENASE MATURATION FACTOR HYBG"/>
    <property type="match status" value="1"/>
</dbReference>
<dbReference type="FunFam" id="2.30.30.140:FF:000022">
    <property type="entry name" value="Hydrogenase assembly chaperone HybG"/>
    <property type="match status" value="1"/>
</dbReference>
<proteinExistence type="inferred from homology"/>
<dbReference type="SUPFAM" id="SSF159127">
    <property type="entry name" value="HupF/HypC-like"/>
    <property type="match status" value="1"/>
</dbReference>